<keyword evidence="1" id="KW-0805">Transcription regulation</keyword>
<protein>
    <submittedName>
        <fullName evidence="6">IclR family transcriptional regulator</fullName>
    </submittedName>
</protein>
<accession>A0A3S0I1R0</accession>
<dbReference type="SMART" id="SM00346">
    <property type="entry name" value="HTH_ICLR"/>
    <property type="match status" value="1"/>
</dbReference>
<keyword evidence="7" id="KW-1185">Reference proteome</keyword>
<dbReference type="SUPFAM" id="SSF55781">
    <property type="entry name" value="GAF domain-like"/>
    <property type="match status" value="1"/>
</dbReference>
<dbReference type="Proteomes" id="UP000277007">
    <property type="component" value="Unassembled WGS sequence"/>
</dbReference>
<dbReference type="PANTHER" id="PTHR30136">
    <property type="entry name" value="HELIX-TURN-HELIX TRANSCRIPTIONAL REGULATOR, ICLR FAMILY"/>
    <property type="match status" value="1"/>
</dbReference>
<dbReference type="GO" id="GO:0003700">
    <property type="term" value="F:DNA-binding transcription factor activity"/>
    <property type="evidence" value="ECO:0007669"/>
    <property type="project" value="TreeGrafter"/>
</dbReference>
<dbReference type="Pfam" id="PF09339">
    <property type="entry name" value="HTH_IclR"/>
    <property type="match status" value="1"/>
</dbReference>
<dbReference type="Gene3D" id="3.30.450.40">
    <property type="match status" value="1"/>
</dbReference>
<keyword evidence="2" id="KW-0238">DNA-binding</keyword>
<keyword evidence="3" id="KW-0804">Transcription</keyword>
<dbReference type="Gene3D" id="1.10.10.10">
    <property type="entry name" value="Winged helix-like DNA-binding domain superfamily/Winged helix DNA-binding domain"/>
    <property type="match status" value="1"/>
</dbReference>
<dbReference type="InterPro" id="IPR014757">
    <property type="entry name" value="Tscrpt_reg_IclR_C"/>
</dbReference>
<gene>
    <name evidence="6" type="ORF">EJ903_10320</name>
</gene>
<evidence type="ECO:0000259" key="5">
    <source>
        <dbReference type="PROSITE" id="PS51078"/>
    </source>
</evidence>
<feature type="domain" description="HTH iclR-type" evidence="4">
    <location>
        <begin position="25"/>
        <end position="86"/>
    </location>
</feature>
<organism evidence="6 7">
    <name type="scientific">Azospirillum griseum</name>
    <dbReference type="NCBI Taxonomy" id="2496639"/>
    <lineage>
        <taxon>Bacteria</taxon>
        <taxon>Pseudomonadati</taxon>
        <taxon>Pseudomonadota</taxon>
        <taxon>Alphaproteobacteria</taxon>
        <taxon>Rhodospirillales</taxon>
        <taxon>Azospirillaceae</taxon>
        <taxon>Azospirillum</taxon>
    </lineage>
</organism>
<dbReference type="PANTHER" id="PTHR30136:SF24">
    <property type="entry name" value="HTH-TYPE TRANSCRIPTIONAL REPRESSOR ALLR"/>
    <property type="match status" value="1"/>
</dbReference>
<dbReference type="PROSITE" id="PS51077">
    <property type="entry name" value="HTH_ICLR"/>
    <property type="match status" value="1"/>
</dbReference>
<reference evidence="6 7" key="1">
    <citation type="submission" date="2018-12" db="EMBL/GenBank/DDBJ databases">
        <authorList>
            <person name="Yang Y."/>
        </authorList>
    </citation>
    <scope>NUCLEOTIDE SEQUENCE [LARGE SCALE GENOMIC DNA]</scope>
    <source>
        <strain evidence="6 7">L-25-5w-1</strain>
    </source>
</reference>
<dbReference type="SUPFAM" id="SSF46785">
    <property type="entry name" value="Winged helix' DNA-binding domain"/>
    <property type="match status" value="1"/>
</dbReference>
<dbReference type="EMBL" id="RXMA01000007">
    <property type="protein sequence ID" value="RTR21117.1"/>
    <property type="molecule type" value="Genomic_DNA"/>
</dbReference>
<evidence type="ECO:0000256" key="3">
    <source>
        <dbReference type="ARBA" id="ARBA00023163"/>
    </source>
</evidence>
<comment type="caution">
    <text evidence="6">The sequence shown here is derived from an EMBL/GenBank/DDBJ whole genome shotgun (WGS) entry which is preliminary data.</text>
</comment>
<evidence type="ECO:0000256" key="2">
    <source>
        <dbReference type="ARBA" id="ARBA00023125"/>
    </source>
</evidence>
<dbReference type="AlphaFoldDB" id="A0A3S0I1R0"/>
<evidence type="ECO:0000259" key="4">
    <source>
        <dbReference type="PROSITE" id="PS51077"/>
    </source>
</evidence>
<dbReference type="PROSITE" id="PS51078">
    <property type="entry name" value="ICLR_ED"/>
    <property type="match status" value="1"/>
</dbReference>
<dbReference type="InterPro" id="IPR050707">
    <property type="entry name" value="HTH_MetabolicPath_Reg"/>
</dbReference>
<dbReference type="GO" id="GO:0045892">
    <property type="term" value="P:negative regulation of DNA-templated transcription"/>
    <property type="evidence" value="ECO:0007669"/>
    <property type="project" value="TreeGrafter"/>
</dbReference>
<dbReference type="RefSeq" id="WP_126614778.1">
    <property type="nucleotide sequence ID" value="NZ_JBHUCY010000029.1"/>
</dbReference>
<dbReference type="OrthoDB" id="9807558at2"/>
<evidence type="ECO:0000313" key="7">
    <source>
        <dbReference type="Proteomes" id="UP000277007"/>
    </source>
</evidence>
<feature type="domain" description="IclR-ED" evidence="5">
    <location>
        <begin position="87"/>
        <end position="268"/>
    </location>
</feature>
<evidence type="ECO:0000313" key="6">
    <source>
        <dbReference type="EMBL" id="RTR21117.1"/>
    </source>
</evidence>
<dbReference type="InterPro" id="IPR036388">
    <property type="entry name" value="WH-like_DNA-bd_sf"/>
</dbReference>
<sequence length="291" mass="31988">MTVKASSQLPSSPAEPAVMGTKYTVDAVDKAMAVLMTVAREPDLGLSEIARRSGELKARTFRLLRTLEARGMVVCRESDRTYRLGYNALALGGLARRQVELFQRARPVLIRLGREVVETIQLRVRDGDHTMCIASWEPSRENKVSAQIGCHRPIHAGSGKLFLAHCDAEFQDRLLSEPLRRLTERTTVDPNDLRRQLRTIIDQGYAVTYGEVEVGYVSVCAPVFGADGQMAAAINLAAPDSRMQAEDLNRAIPLVKAAARTLSILLGWTKMAGKRSHSQPVVSPSTNGLPR</sequence>
<dbReference type="InterPro" id="IPR029016">
    <property type="entry name" value="GAF-like_dom_sf"/>
</dbReference>
<dbReference type="Pfam" id="PF01614">
    <property type="entry name" value="IclR_C"/>
    <property type="match status" value="1"/>
</dbReference>
<proteinExistence type="predicted"/>
<dbReference type="InterPro" id="IPR036390">
    <property type="entry name" value="WH_DNA-bd_sf"/>
</dbReference>
<evidence type="ECO:0000256" key="1">
    <source>
        <dbReference type="ARBA" id="ARBA00023015"/>
    </source>
</evidence>
<name>A0A3S0I1R0_9PROT</name>
<dbReference type="GO" id="GO:0003677">
    <property type="term" value="F:DNA binding"/>
    <property type="evidence" value="ECO:0007669"/>
    <property type="project" value="UniProtKB-KW"/>
</dbReference>
<dbReference type="InterPro" id="IPR005471">
    <property type="entry name" value="Tscrpt_reg_IclR_N"/>
</dbReference>